<evidence type="ECO:0000256" key="1">
    <source>
        <dbReference type="SAM" id="Phobius"/>
    </source>
</evidence>
<evidence type="ECO:0000313" key="2">
    <source>
        <dbReference type="EMBL" id="CAE0107247.1"/>
    </source>
</evidence>
<keyword evidence="1" id="KW-1133">Transmembrane helix</keyword>
<name>A0A7S3ETJ7_9EUKA</name>
<feature type="transmembrane region" description="Helical" evidence="1">
    <location>
        <begin position="15"/>
        <end position="38"/>
    </location>
</feature>
<proteinExistence type="predicted"/>
<keyword evidence="1" id="KW-0812">Transmembrane</keyword>
<reference evidence="2" key="1">
    <citation type="submission" date="2021-01" db="EMBL/GenBank/DDBJ databases">
        <authorList>
            <person name="Corre E."/>
            <person name="Pelletier E."/>
            <person name="Niang G."/>
            <person name="Scheremetjew M."/>
            <person name="Finn R."/>
            <person name="Kale V."/>
            <person name="Holt S."/>
            <person name="Cochrane G."/>
            <person name="Meng A."/>
            <person name="Brown T."/>
            <person name="Cohen L."/>
        </authorList>
    </citation>
    <scope>NUCLEOTIDE SEQUENCE</scope>
    <source>
        <strain evidence="2">CCMP281</strain>
    </source>
</reference>
<protein>
    <submittedName>
        <fullName evidence="2">Uncharacterized protein</fullName>
    </submittedName>
</protein>
<organism evidence="2">
    <name type="scientific">Haptolina ericina</name>
    <dbReference type="NCBI Taxonomy" id="156174"/>
    <lineage>
        <taxon>Eukaryota</taxon>
        <taxon>Haptista</taxon>
        <taxon>Haptophyta</taxon>
        <taxon>Prymnesiophyceae</taxon>
        <taxon>Prymnesiales</taxon>
        <taxon>Prymnesiaceae</taxon>
        <taxon>Haptolina</taxon>
    </lineage>
</organism>
<sequence length="95" mass="10043">MAPQHGFLFDAPVRFVAGIALVAGGVWASTIGTAPAIVKAKGEHPYENPHGETEEAFVRRLSRQGTSKVQRHITHEGVITDGNGKVIGNDALGTK</sequence>
<dbReference type="EMBL" id="HBHX01014137">
    <property type="protein sequence ID" value="CAE0107247.1"/>
    <property type="molecule type" value="Transcribed_RNA"/>
</dbReference>
<keyword evidence="1" id="KW-0472">Membrane</keyword>
<dbReference type="AlphaFoldDB" id="A0A7S3ETJ7"/>
<gene>
    <name evidence="2" type="ORF">HERI1096_LOCUS7906</name>
</gene>
<accession>A0A7S3ETJ7</accession>